<dbReference type="Pfam" id="PF07228">
    <property type="entry name" value="SpoIIE"/>
    <property type="match status" value="1"/>
</dbReference>
<dbReference type="SUPFAM" id="SSF52172">
    <property type="entry name" value="CheY-like"/>
    <property type="match status" value="1"/>
</dbReference>
<dbReference type="Proteomes" id="UP001465153">
    <property type="component" value="Unassembled WGS sequence"/>
</dbReference>
<dbReference type="InterPro" id="IPR011006">
    <property type="entry name" value="CheY-like_superfamily"/>
</dbReference>
<dbReference type="Pfam" id="PF13581">
    <property type="entry name" value="HATPase_c_2"/>
    <property type="match status" value="1"/>
</dbReference>
<dbReference type="InterPro" id="IPR052016">
    <property type="entry name" value="Bact_Sigma-Reg"/>
</dbReference>
<feature type="domain" description="Response regulatory" evidence="3">
    <location>
        <begin position="2"/>
        <end position="121"/>
    </location>
</feature>
<dbReference type="InterPro" id="IPR036890">
    <property type="entry name" value="HATPase_C_sf"/>
</dbReference>
<gene>
    <name evidence="4" type="primary">hsbR</name>
    <name evidence="4" type="ORF">NBRC116591_29260</name>
</gene>
<dbReference type="PANTHER" id="PTHR43156">
    <property type="entry name" value="STAGE II SPORULATION PROTEIN E-RELATED"/>
    <property type="match status" value="1"/>
</dbReference>
<dbReference type="InterPro" id="IPR001789">
    <property type="entry name" value="Sig_transdc_resp-reg_receiver"/>
</dbReference>
<comment type="caution">
    <text evidence="4">The sequence shown here is derived from an EMBL/GenBank/DDBJ whole genome shotgun (WGS) entry which is preliminary data.</text>
</comment>
<evidence type="ECO:0000259" key="3">
    <source>
        <dbReference type="PROSITE" id="PS50110"/>
    </source>
</evidence>
<dbReference type="EMBL" id="BAABWN010000010">
    <property type="protein sequence ID" value="GAA6169115.1"/>
    <property type="molecule type" value="Genomic_DNA"/>
</dbReference>
<evidence type="ECO:0000313" key="5">
    <source>
        <dbReference type="Proteomes" id="UP001465153"/>
    </source>
</evidence>
<comment type="caution">
    <text evidence="2">Lacks conserved residue(s) required for the propagation of feature annotation.</text>
</comment>
<keyword evidence="5" id="KW-1185">Reference proteome</keyword>
<dbReference type="Gene3D" id="3.60.40.10">
    <property type="entry name" value="PPM-type phosphatase domain"/>
    <property type="match status" value="1"/>
</dbReference>
<dbReference type="Gene3D" id="3.30.565.10">
    <property type="entry name" value="Histidine kinase-like ATPase, C-terminal domain"/>
    <property type="match status" value="1"/>
</dbReference>
<evidence type="ECO:0000256" key="1">
    <source>
        <dbReference type="ARBA" id="ARBA00022801"/>
    </source>
</evidence>
<evidence type="ECO:0000313" key="4">
    <source>
        <dbReference type="EMBL" id="GAA6169115.1"/>
    </source>
</evidence>
<dbReference type="CDD" id="cd16936">
    <property type="entry name" value="HATPase_RsbW-like"/>
    <property type="match status" value="1"/>
</dbReference>
<dbReference type="InterPro" id="IPR036457">
    <property type="entry name" value="PPM-type-like_dom_sf"/>
</dbReference>
<reference evidence="4 5" key="1">
    <citation type="submission" date="2024-04" db="EMBL/GenBank/DDBJ databases">
        <title>Draft genome sequence of Sessilibacter corallicola NBRC 116591.</title>
        <authorList>
            <person name="Miyakawa T."/>
            <person name="Kusuya Y."/>
            <person name="Miura T."/>
        </authorList>
    </citation>
    <scope>NUCLEOTIDE SEQUENCE [LARGE SCALE GENOMIC DNA]</scope>
    <source>
        <strain evidence="4 5">KU-00831-HH</strain>
    </source>
</reference>
<name>A0ABQ0ABT6_9GAMM</name>
<dbReference type="InterPro" id="IPR001932">
    <property type="entry name" value="PPM-type_phosphatase-like_dom"/>
</dbReference>
<sequence>MPIALVDGNKVSRENLRNVLVKEETNVSVEAFDSAKACIHFLNQENSWPTLILITNNIPDSSCVALAEQIRQQAGDRFILINFILDDNNPKLIQQCLEIGDDVIYTPIEQEHFRSKLLAQKRLEQRFLKTEAEKQNLEIYRQNVTLEQDIIERIYDTHCRGNQVDRDNIRLHNSPKALLSGDILITQEAPTGSVYVAIGSVSGRGLSAALGAMPIFSTFRAMTKKGKPVGKIAAEMNRSLATVLPSNMNMSLSLLELSHHCDRLTVWSGGMPYGIIVSSPDAAFEPVLSKHPPLTELSEFDFSQDVSVFDLTPGQRIFFHTNSVERSQDGNQQAFGQSDITDCIKADPSRAFSHITTELEARSQNLDSVFVELLCDVSDAESASNQAANNVAAMPWCLTINLDADDLKSVSPTPQIIRLLSNAVGLDVHQDFLSTVISELYNNALDHGVLGLDSELKATDDGFMVYYSEREKRLKNLKEGSVNISIQYENKEIKISLKDSGKGFNVKQIKKSSELDTFGRGLDIIRSLCSRLEHSEGGTRVTVWYNVCS</sequence>
<organism evidence="4 5">
    <name type="scientific">Sessilibacter corallicola</name>
    <dbReference type="NCBI Taxonomy" id="2904075"/>
    <lineage>
        <taxon>Bacteria</taxon>
        <taxon>Pseudomonadati</taxon>
        <taxon>Pseudomonadota</taxon>
        <taxon>Gammaproteobacteria</taxon>
        <taxon>Cellvibrionales</taxon>
        <taxon>Cellvibrionaceae</taxon>
        <taxon>Sessilibacter</taxon>
    </lineage>
</organism>
<accession>A0ABQ0ABT6</accession>
<dbReference type="Gene3D" id="3.40.50.2300">
    <property type="match status" value="1"/>
</dbReference>
<evidence type="ECO:0000256" key="2">
    <source>
        <dbReference type="PROSITE-ProRule" id="PRU00169"/>
    </source>
</evidence>
<dbReference type="SUPFAM" id="SSF55874">
    <property type="entry name" value="ATPase domain of HSP90 chaperone/DNA topoisomerase II/histidine kinase"/>
    <property type="match status" value="1"/>
</dbReference>
<dbReference type="PROSITE" id="PS50110">
    <property type="entry name" value="RESPONSE_REGULATORY"/>
    <property type="match status" value="1"/>
</dbReference>
<keyword evidence="1" id="KW-0378">Hydrolase</keyword>
<dbReference type="InterPro" id="IPR003594">
    <property type="entry name" value="HATPase_dom"/>
</dbReference>
<protein>
    <submittedName>
        <fullName evidence="4">Two-component system response regulator HsbR</fullName>
    </submittedName>
</protein>
<proteinExistence type="predicted"/>
<dbReference type="PANTHER" id="PTHR43156:SF2">
    <property type="entry name" value="STAGE II SPORULATION PROTEIN E"/>
    <property type="match status" value="1"/>
</dbReference>